<protein>
    <recommendedName>
        <fullName evidence="3">Short-chain dehydrogenase/reductase SDR</fullName>
    </recommendedName>
</protein>
<reference evidence="2" key="1">
    <citation type="journal article" date="2015" name="Nature">
        <title>Complex archaea that bridge the gap between prokaryotes and eukaryotes.</title>
        <authorList>
            <person name="Spang A."/>
            <person name="Saw J.H."/>
            <person name="Jorgensen S.L."/>
            <person name="Zaremba-Niedzwiedzka K."/>
            <person name="Martijn J."/>
            <person name="Lind A.E."/>
            <person name="van Eijk R."/>
            <person name="Schleper C."/>
            <person name="Guy L."/>
            <person name="Ettema T.J."/>
        </authorList>
    </citation>
    <scope>NUCLEOTIDE SEQUENCE</scope>
</reference>
<name>A0A0F9BUS6_9ZZZZ</name>
<keyword evidence="1" id="KW-0560">Oxidoreductase</keyword>
<dbReference type="PANTHER" id="PTHR43157">
    <property type="entry name" value="PHOSPHATIDYLINOSITOL-GLYCAN BIOSYNTHESIS CLASS F PROTEIN-RELATED"/>
    <property type="match status" value="1"/>
</dbReference>
<dbReference type="PANTHER" id="PTHR43157:SF31">
    <property type="entry name" value="PHOSPHATIDYLINOSITOL-GLYCAN BIOSYNTHESIS CLASS F PROTEIN"/>
    <property type="match status" value="1"/>
</dbReference>
<dbReference type="GO" id="GO:0016491">
    <property type="term" value="F:oxidoreductase activity"/>
    <property type="evidence" value="ECO:0007669"/>
    <property type="project" value="UniProtKB-KW"/>
</dbReference>
<sequence length="297" mass="32833">MTNKQNKQTILIAGATGNIGGGAAVALAKRGARVVLLGRFPDKLRIRMNLVRIALSEAQIDYQDTDIAMLVVDFSDMGSVKQAAVEAMNRFPMINGLILSVGVLIQKGPNILPSGHEVMFATNVMGPFLFTQLLLKRMQQSDGLVLHVIKKSYKEIDWEDLESISNHNTDTAYNRTKTCNRVIAAELARRYSGKISSVAFNPTFIIDKSDPELAKRWPSGLMGLIWRLATALLAKPPTIAGEPIANLVLSYQDRRAINGAMFKLDKRIEKPDKAMNDEVLGKRLWDELVLLTGLMAE</sequence>
<organism evidence="2">
    <name type="scientific">marine sediment metagenome</name>
    <dbReference type="NCBI Taxonomy" id="412755"/>
    <lineage>
        <taxon>unclassified sequences</taxon>
        <taxon>metagenomes</taxon>
        <taxon>ecological metagenomes</taxon>
    </lineage>
</organism>
<dbReference type="InterPro" id="IPR036291">
    <property type="entry name" value="NAD(P)-bd_dom_sf"/>
</dbReference>
<dbReference type="SUPFAM" id="SSF51735">
    <property type="entry name" value="NAD(P)-binding Rossmann-fold domains"/>
    <property type="match status" value="1"/>
</dbReference>
<dbReference type="EMBL" id="LAZR01036149">
    <property type="protein sequence ID" value="KKL25619.1"/>
    <property type="molecule type" value="Genomic_DNA"/>
</dbReference>
<evidence type="ECO:0000313" key="2">
    <source>
        <dbReference type="EMBL" id="KKL25619.1"/>
    </source>
</evidence>
<evidence type="ECO:0008006" key="3">
    <source>
        <dbReference type="Google" id="ProtNLM"/>
    </source>
</evidence>
<dbReference type="Pfam" id="PF00106">
    <property type="entry name" value="adh_short"/>
    <property type="match status" value="1"/>
</dbReference>
<gene>
    <name evidence="2" type="ORF">LCGC14_2403470</name>
</gene>
<dbReference type="Gene3D" id="3.40.50.720">
    <property type="entry name" value="NAD(P)-binding Rossmann-like Domain"/>
    <property type="match status" value="1"/>
</dbReference>
<dbReference type="AlphaFoldDB" id="A0A0F9BUS6"/>
<dbReference type="InterPro" id="IPR002347">
    <property type="entry name" value="SDR_fam"/>
</dbReference>
<evidence type="ECO:0000256" key="1">
    <source>
        <dbReference type="ARBA" id="ARBA00023002"/>
    </source>
</evidence>
<accession>A0A0F9BUS6</accession>
<proteinExistence type="predicted"/>
<comment type="caution">
    <text evidence="2">The sequence shown here is derived from an EMBL/GenBank/DDBJ whole genome shotgun (WGS) entry which is preliminary data.</text>
</comment>